<accession>A0AAN0JUW4</accession>
<dbReference type="KEGG" id="aqu:109589011"/>
<dbReference type="GeneID" id="109589011"/>
<proteinExistence type="predicted"/>
<feature type="transmembrane region" description="Helical" evidence="2">
    <location>
        <begin position="128"/>
        <end position="154"/>
    </location>
</feature>
<keyword evidence="2" id="KW-1133">Transmembrane helix</keyword>
<sequence>MQGCYSNKEGVHKCIQDGGSNGSTSVSSTLQFRHSISSLNSNEMCSTQMTVTQTSCTATSTVTMQKESSLVSSSLISNIKYSTTSSMSSPDFLSSTLTLSSLSTSSAFSISVSTTVSPVQLLSTVPHYAGIGLLVATNLLTIIALISSCVYIFCQRKKSKFIVTENEQISLQNTSQTVATSHNTETNPTSNNNTNITSDTNIYSSVEDEVDHHHHHRPPARVASQYEVPLDLLQQAHVPLPPPPPLYATLDDQHDLTLPNPEYITNTAVTAPNPGYITNITPKANPGYSATAIKEGKGGERGEGERREELDYSYATVNKFLKKPTEDTEYNKLQHE</sequence>
<dbReference type="EnsemblMetazoa" id="XM_020005133.1">
    <property type="protein sequence ID" value="XP_019860692.1"/>
    <property type="gene ID" value="LOC109589011"/>
</dbReference>
<keyword evidence="2" id="KW-0472">Membrane</keyword>
<evidence type="ECO:0000256" key="1">
    <source>
        <dbReference type="SAM" id="MobiDB-lite"/>
    </source>
</evidence>
<reference evidence="3" key="2">
    <citation type="submission" date="2024-06" db="UniProtKB">
        <authorList>
            <consortium name="EnsemblMetazoa"/>
        </authorList>
    </citation>
    <scope>IDENTIFICATION</scope>
</reference>
<feature type="region of interest" description="Disordered" evidence="1">
    <location>
        <begin position="174"/>
        <end position="199"/>
    </location>
</feature>
<protein>
    <submittedName>
        <fullName evidence="3">Uncharacterized protein</fullName>
    </submittedName>
</protein>
<feature type="compositionally biased region" description="Low complexity" evidence="1">
    <location>
        <begin position="180"/>
        <end position="199"/>
    </location>
</feature>
<organism evidence="3 4">
    <name type="scientific">Amphimedon queenslandica</name>
    <name type="common">Sponge</name>
    <dbReference type="NCBI Taxonomy" id="400682"/>
    <lineage>
        <taxon>Eukaryota</taxon>
        <taxon>Metazoa</taxon>
        <taxon>Porifera</taxon>
        <taxon>Demospongiae</taxon>
        <taxon>Heteroscleromorpha</taxon>
        <taxon>Haplosclerida</taxon>
        <taxon>Niphatidae</taxon>
        <taxon>Amphimedon</taxon>
    </lineage>
</organism>
<keyword evidence="2" id="KW-0812">Transmembrane</keyword>
<keyword evidence="4" id="KW-1185">Reference proteome</keyword>
<name>A0AAN0JUW4_AMPQE</name>
<evidence type="ECO:0000256" key="2">
    <source>
        <dbReference type="SAM" id="Phobius"/>
    </source>
</evidence>
<evidence type="ECO:0000313" key="3">
    <source>
        <dbReference type="EnsemblMetazoa" id="XP_019860692.1"/>
    </source>
</evidence>
<reference evidence="4" key="1">
    <citation type="journal article" date="2010" name="Nature">
        <title>The Amphimedon queenslandica genome and the evolution of animal complexity.</title>
        <authorList>
            <person name="Srivastava M."/>
            <person name="Simakov O."/>
            <person name="Chapman J."/>
            <person name="Fahey B."/>
            <person name="Gauthier M.E."/>
            <person name="Mitros T."/>
            <person name="Richards G.S."/>
            <person name="Conaco C."/>
            <person name="Dacre M."/>
            <person name="Hellsten U."/>
            <person name="Larroux C."/>
            <person name="Putnam N.H."/>
            <person name="Stanke M."/>
            <person name="Adamska M."/>
            <person name="Darling A."/>
            <person name="Degnan S.M."/>
            <person name="Oakley T.H."/>
            <person name="Plachetzki D.C."/>
            <person name="Zhai Y."/>
            <person name="Adamski M."/>
            <person name="Calcino A."/>
            <person name="Cummins S.F."/>
            <person name="Goodstein D.M."/>
            <person name="Harris C."/>
            <person name="Jackson D.J."/>
            <person name="Leys S.P."/>
            <person name="Shu S."/>
            <person name="Woodcroft B.J."/>
            <person name="Vervoort M."/>
            <person name="Kosik K.S."/>
            <person name="Manning G."/>
            <person name="Degnan B.M."/>
            <person name="Rokhsar D.S."/>
        </authorList>
    </citation>
    <scope>NUCLEOTIDE SEQUENCE [LARGE SCALE GENOMIC DNA]</scope>
</reference>
<dbReference type="Proteomes" id="UP000007879">
    <property type="component" value="Unassembled WGS sequence"/>
</dbReference>
<dbReference type="AlphaFoldDB" id="A0AAN0JUW4"/>
<dbReference type="RefSeq" id="XP_019860692.1">
    <property type="nucleotide sequence ID" value="XM_020005133.1"/>
</dbReference>
<evidence type="ECO:0000313" key="4">
    <source>
        <dbReference type="Proteomes" id="UP000007879"/>
    </source>
</evidence>